<evidence type="ECO:0000313" key="1">
    <source>
        <dbReference type="EMBL" id="KAF6314833.1"/>
    </source>
</evidence>
<dbReference type="AlphaFoldDB" id="A0A7J7UPL8"/>
<reference evidence="1 2" key="1">
    <citation type="journal article" date="2020" name="Nature">
        <title>Six reference-quality genomes reveal evolution of bat adaptations.</title>
        <authorList>
            <person name="Jebb D."/>
            <person name="Huang Z."/>
            <person name="Pippel M."/>
            <person name="Hughes G.M."/>
            <person name="Lavrichenko K."/>
            <person name="Devanna P."/>
            <person name="Winkler S."/>
            <person name="Jermiin L.S."/>
            <person name="Skirmuntt E.C."/>
            <person name="Katzourakis A."/>
            <person name="Burkitt-Gray L."/>
            <person name="Ray D.A."/>
            <person name="Sullivan K.A.M."/>
            <person name="Roscito J.G."/>
            <person name="Kirilenko B.M."/>
            <person name="Davalos L.M."/>
            <person name="Corthals A.P."/>
            <person name="Power M.L."/>
            <person name="Jones G."/>
            <person name="Ransome R.D."/>
            <person name="Dechmann D.K.N."/>
            <person name="Locatelli A.G."/>
            <person name="Puechmaille S.J."/>
            <person name="Fedrigo O."/>
            <person name="Jarvis E.D."/>
            <person name="Hiller M."/>
            <person name="Vernes S.C."/>
            <person name="Myers E.W."/>
            <person name="Teeling E.C."/>
        </authorList>
    </citation>
    <scope>NUCLEOTIDE SEQUENCE [LARGE SCALE GENOMIC DNA]</scope>
    <source>
        <strain evidence="1">MMyoMyo1</strain>
        <tissue evidence="1">Flight muscle</tissue>
    </source>
</reference>
<organism evidence="1 2">
    <name type="scientific">Myotis myotis</name>
    <name type="common">Greater mouse-eared bat</name>
    <name type="synonym">Vespertilio myotis</name>
    <dbReference type="NCBI Taxonomy" id="51298"/>
    <lineage>
        <taxon>Eukaryota</taxon>
        <taxon>Metazoa</taxon>
        <taxon>Chordata</taxon>
        <taxon>Craniata</taxon>
        <taxon>Vertebrata</taxon>
        <taxon>Euteleostomi</taxon>
        <taxon>Mammalia</taxon>
        <taxon>Eutheria</taxon>
        <taxon>Laurasiatheria</taxon>
        <taxon>Chiroptera</taxon>
        <taxon>Yangochiroptera</taxon>
        <taxon>Vespertilionidae</taxon>
        <taxon>Myotis</taxon>
    </lineage>
</organism>
<comment type="caution">
    <text evidence="1">The sequence shown here is derived from an EMBL/GenBank/DDBJ whole genome shotgun (WGS) entry which is preliminary data.</text>
</comment>
<gene>
    <name evidence="1" type="ORF">mMyoMyo1_008610</name>
</gene>
<keyword evidence="2" id="KW-1185">Reference proteome</keyword>
<proteinExistence type="predicted"/>
<protein>
    <submittedName>
        <fullName evidence="1">Uncharacterized protein</fullName>
    </submittedName>
</protein>
<dbReference type="Proteomes" id="UP000527355">
    <property type="component" value="Unassembled WGS sequence"/>
</dbReference>
<evidence type="ECO:0000313" key="2">
    <source>
        <dbReference type="Proteomes" id="UP000527355"/>
    </source>
</evidence>
<dbReference type="EMBL" id="JABWUV010000012">
    <property type="protein sequence ID" value="KAF6314833.1"/>
    <property type="molecule type" value="Genomic_DNA"/>
</dbReference>
<accession>A0A7J7UPL8</accession>
<name>A0A7J7UPL8_MYOMY</name>
<sequence length="141" mass="16314">MFPSIPQQLKARKRYHRGDVVISQERLFPSLIIKTQSHAINAHDFLKFSLMIFLKEKKKLLSQGCRVRLGIDRITKGVKYMHMMHMSFHLPAAIHLCFRSLSNDKAAATHAVPLTELQLFYSEKACEQNGWPAVSRSRYCK</sequence>